<evidence type="ECO:0000313" key="2">
    <source>
        <dbReference type="Proteomes" id="UP001054252"/>
    </source>
</evidence>
<comment type="caution">
    <text evidence="1">The sequence shown here is derived from an EMBL/GenBank/DDBJ whole genome shotgun (WGS) entry which is preliminary data.</text>
</comment>
<keyword evidence="2" id="KW-1185">Reference proteome</keyword>
<accession>A0AAV5HQQ2</accession>
<organism evidence="1 2">
    <name type="scientific">Rubroshorea leprosula</name>
    <dbReference type="NCBI Taxonomy" id="152421"/>
    <lineage>
        <taxon>Eukaryota</taxon>
        <taxon>Viridiplantae</taxon>
        <taxon>Streptophyta</taxon>
        <taxon>Embryophyta</taxon>
        <taxon>Tracheophyta</taxon>
        <taxon>Spermatophyta</taxon>
        <taxon>Magnoliopsida</taxon>
        <taxon>eudicotyledons</taxon>
        <taxon>Gunneridae</taxon>
        <taxon>Pentapetalae</taxon>
        <taxon>rosids</taxon>
        <taxon>malvids</taxon>
        <taxon>Malvales</taxon>
        <taxon>Dipterocarpaceae</taxon>
        <taxon>Rubroshorea</taxon>
    </lineage>
</organism>
<protein>
    <submittedName>
        <fullName evidence="1">Uncharacterized protein</fullName>
    </submittedName>
</protein>
<evidence type="ECO:0000313" key="1">
    <source>
        <dbReference type="EMBL" id="GKU88219.1"/>
    </source>
</evidence>
<proteinExistence type="predicted"/>
<name>A0AAV5HQQ2_9ROSI</name>
<dbReference type="EMBL" id="BPVZ01000002">
    <property type="protein sequence ID" value="GKU88219.1"/>
    <property type="molecule type" value="Genomic_DNA"/>
</dbReference>
<sequence length="328" mass="37369">MGERLIFGINSYFAFYSQGPESFYSFGSSHLKASFEEVIVFILDRGNYVGNGSLQELVQYQWPLKHVMCRMTEQSIGLVKRFSSFHNWCKNFGMSYASWGFLNETLSSGYSLQMGEVNCILLNCSYLVVFIWWLEGKIFHNDIQLLPGDSSSMLAHGHVEDLSWVMPIESLEVMCWTQEETLNFQIIALMQKFNESFGKTQISGKKLDFLTLLTIVVRTELPAISSQMTTAVPHGKMVDRGRTAKLKSVPMQLFSTFPNETYVEYLKLDVAHGNWFMDFEEPKAAQIGQSVYKATVGDLTTTTMEQNKAKGEHLEQLEVLFPDPGNHF</sequence>
<dbReference type="Proteomes" id="UP001054252">
    <property type="component" value="Unassembled WGS sequence"/>
</dbReference>
<dbReference type="AlphaFoldDB" id="A0AAV5HQQ2"/>
<reference evidence="1 2" key="1">
    <citation type="journal article" date="2021" name="Commun. Biol.">
        <title>The genome of Shorea leprosula (Dipterocarpaceae) highlights the ecological relevance of drought in aseasonal tropical rainforests.</title>
        <authorList>
            <person name="Ng K.K.S."/>
            <person name="Kobayashi M.J."/>
            <person name="Fawcett J.A."/>
            <person name="Hatakeyama M."/>
            <person name="Paape T."/>
            <person name="Ng C.H."/>
            <person name="Ang C.C."/>
            <person name="Tnah L.H."/>
            <person name="Lee C.T."/>
            <person name="Nishiyama T."/>
            <person name="Sese J."/>
            <person name="O'Brien M.J."/>
            <person name="Copetti D."/>
            <person name="Mohd Noor M.I."/>
            <person name="Ong R.C."/>
            <person name="Putra M."/>
            <person name="Sireger I.Z."/>
            <person name="Indrioko S."/>
            <person name="Kosugi Y."/>
            <person name="Izuno A."/>
            <person name="Isagi Y."/>
            <person name="Lee S.L."/>
            <person name="Shimizu K.K."/>
        </authorList>
    </citation>
    <scope>NUCLEOTIDE SEQUENCE [LARGE SCALE GENOMIC DNA]</scope>
    <source>
        <strain evidence="1">214</strain>
    </source>
</reference>
<gene>
    <name evidence="1" type="ORF">SLEP1_g2509</name>
</gene>